<dbReference type="SUPFAM" id="SSF48208">
    <property type="entry name" value="Six-hairpin glycosidases"/>
    <property type="match status" value="1"/>
</dbReference>
<sequence length="418" mass="45188">MTIMPVHVGAFLSLSHTNIIMSPPWPPELAPHAQTVERIKGVLLGAVRKSWEQGAAANAILELEYPELSLFGDPSVSSSGVVPWEVLQLALSAVYLQGEDGRLSQKIGSGTDGAALDGASAGIAVLIGTRTESSRKDFWQTAADAQLTYILNTAPRLKSGAISHRANEREYWSDAIYMGPPFLAFSALLNSDHDVSLARLAIEQCRLYRAALRSEESGTWRHIFSDDVDAFRDNGCWATGNAWAALGMVLVRRAVEVSSFRTQFEEECKDLGTWTREILDGALQVVVCTSLLLQNTSQLTVTHIQTLDDLIPNYLEAPPSGTAAFSDAASSAGLVACAYRCATFWPDEYPAYPGRLIARVRDAVIRGVDAMGLMSPVVDPLGITPGDVGLLSPEAQAFGIMMFAAWRDFVVVRGSVVE</sequence>
<dbReference type="InterPro" id="IPR012341">
    <property type="entry name" value="6hp_glycosidase-like_sf"/>
</dbReference>
<name>A0A165G5E4_EXIGL</name>
<dbReference type="InterPro" id="IPR010905">
    <property type="entry name" value="Glyco_hydro_88"/>
</dbReference>
<evidence type="ECO:0000313" key="2">
    <source>
        <dbReference type="EMBL" id="KZV90006.1"/>
    </source>
</evidence>
<reference evidence="2 3" key="1">
    <citation type="journal article" date="2016" name="Mol. Biol. Evol.">
        <title>Comparative Genomics of Early-Diverging Mushroom-Forming Fungi Provides Insights into the Origins of Lignocellulose Decay Capabilities.</title>
        <authorList>
            <person name="Nagy L.G."/>
            <person name="Riley R."/>
            <person name="Tritt A."/>
            <person name="Adam C."/>
            <person name="Daum C."/>
            <person name="Floudas D."/>
            <person name="Sun H."/>
            <person name="Yadav J.S."/>
            <person name="Pangilinan J."/>
            <person name="Larsson K.H."/>
            <person name="Matsuura K."/>
            <person name="Barry K."/>
            <person name="Labutti K."/>
            <person name="Kuo R."/>
            <person name="Ohm R.A."/>
            <person name="Bhattacharya S.S."/>
            <person name="Shirouzu T."/>
            <person name="Yoshinaga Y."/>
            <person name="Martin F.M."/>
            <person name="Grigoriev I.V."/>
            <person name="Hibbett D.S."/>
        </authorList>
    </citation>
    <scope>NUCLEOTIDE SEQUENCE [LARGE SCALE GENOMIC DNA]</scope>
    <source>
        <strain evidence="2 3">HHB12029</strain>
    </source>
</reference>
<dbReference type="InParanoid" id="A0A165G5E4"/>
<evidence type="ECO:0000313" key="3">
    <source>
        <dbReference type="Proteomes" id="UP000077266"/>
    </source>
</evidence>
<dbReference type="OrthoDB" id="4138492at2759"/>
<keyword evidence="3" id="KW-1185">Reference proteome</keyword>
<dbReference type="GO" id="GO:0005975">
    <property type="term" value="P:carbohydrate metabolic process"/>
    <property type="evidence" value="ECO:0007669"/>
    <property type="project" value="InterPro"/>
</dbReference>
<dbReference type="InterPro" id="IPR008928">
    <property type="entry name" value="6-hairpin_glycosidase_sf"/>
</dbReference>
<dbReference type="Proteomes" id="UP000077266">
    <property type="component" value="Unassembled WGS sequence"/>
</dbReference>
<dbReference type="EMBL" id="KV426058">
    <property type="protein sequence ID" value="KZV90006.1"/>
    <property type="molecule type" value="Genomic_DNA"/>
</dbReference>
<dbReference type="STRING" id="1314781.A0A165G5E4"/>
<dbReference type="Gene3D" id="1.50.10.10">
    <property type="match status" value="1"/>
</dbReference>
<evidence type="ECO:0008006" key="4">
    <source>
        <dbReference type="Google" id="ProtNLM"/>
    </source>
</evidence>
<dbReference type="GO" id="GO:0016787">
    <property type="term" value="F:hydrolase activity"/>
    <property type="evidence" value="ECO:0007669"/>
    <property type="project" value="UniProtKB-KW"/>
</dbReference>
<dbReference type="PANTHER" id="PTHR41814:SF1">
    <property type="entry name" value="CELLULASE"/>
    <property type="match status" value="1"/>
</dbReference>
<dbReference type="Pfam" id="PF07470">
    <property type="entry name" value="Glyco_hydro_88"/>
    <property type="match status" value="1"/>
</dbReference>
<organism evidence="2 3">
    <name type="scientific">Exidia glandulosa HHB12029</name>
    <dbReference type="NCBI Taxonomy" id="1314781"/>
    <lineage>
        <taxon>Eukaryota</taxon>
        <taxon>Fungi</taxon>
        <taxon>Dikarya</taxon>
        <taxon>Basidiomycota</taxon>
        <taxon>Agaricomycotina</taxon>
        <taxon>Agaricomycetes</taxon>
        <taxon>Auriculariales</taxon>
        <taxon>Exidiaceae</taxon>
        <taxon>Exidia</taxon>
    </lineage>
</organism>
<proteinExistence type="predicted"/>
<protein>
    <recommendedName>
        <fullName evidence="4">Six-hairpin glycosidase</fullName>
    </recommendedName>
</protein>
<gene>
    <name evidence="2" type="ORF">EXIGLDRAFT_130426</name>
</gene>
<dbReference type="AlphaFoldDB" id="A0A165G5E4"/>
<keyword evidence="1" id="KW-0378">Hydrolase</keyword>
<dbReference type="PANTHER" id="PTHR41814">
    <property type="entry name" value="EXPRESSED PROTEIN"/>
    <property type="match status" value="1"/>
</dbReference>
<evidence type="ECO:0000256" key="1">
    <source>
        <dbReference type="ARBA" id="ARBA00022801"/>
    </source>
</evidence>
<accession>A0A165G5E4</accession>